<evidence type="ECO:0000256" key="12">
    <source>
        <dbReference type="ARBA" id="ARBA00076940"/>
    </source>
</evidence>
<evidence type="ECO:0000256" key="5">
    <source>
        <dbReference type="ARBA" id="ARBA00022771"/>
    </source>
</evidence>
<dbReference type="Proteomes" id="UP000694680">
    <property type="component" value="Chromosome 1"/>
</dbReference>
<accession>A0A8C5FXW5</accession>
<keyword evidence="6" id="KW-0833">Ubl conjugation pathway</keyword>
<evidence type="ECO:0000256" key="11">
    <source>
        <dbReference type="ARBA" id="ARBA00076856"/>
    </source>
</evidence>
<dbReference type="PROSITE" id="PS00518">
    <property type="entry name" value="ZF_RING_1"/>
    <property type="match status" value="1"/>
</dbReference>
<feature type="compositionally biased region" description="Basic residues" evidence="17">
    <location>
        <begin position="472"/>
        <end position="490"/>
    </location>
</feature>
<dbReference type="AlphaFoldDB" id="A0A8C5FXW5"/>
<evidence type="ECO:0000256" key="6">
    <source>
        <dbReference type="ARBA" id="ARBA00022786"/>
    </source>
</evidence>
<evidence type="ECO:0000256" key="8">
    <source>
        <dbReference type="ARBA" id="ARBA00023015"/>
    </source>
</evidence>
<evidence type="ECO:0000259" key="18">
    <source>
        <dbReference type="PROSITE" id="PS50089"/>
    </source>
</evidence>
<dbReference type="GO" id="GO:0008270">
    <property type="term" value="F:zinc ion binding"/>
    <property type="evidence" value="ECO:0007669"/>
    <property type="project" value="UniProtKB-KW"/>
</dbReference>
<evidence type="ECO:0000313" key="19">
    <source>
        <dbReference type="Ensembl" id="ENSGWIP00000000272.1"/>
    </source>
</evidence>
<keyword evidence="20" id="KW-1185">Reference proteome</keyword>
<comment type="catalytic activity">
    <reaction evidence="1">
        <text>S-ubiquitinyl-[E2 ubiquitin-conjugating enzyme]-L-cysteine + [acceptor protein]-L-lysine = [E2 ubiquitin-conjugating enzyme]-L-cysteine + N(6)-ubiquitinyl-[acceptor protein]-L-lysine.</text>
        <dbReference type="EC" id="2.3.2.27"/>
    </reaction>
</comment>
<evidence type="ECO:0000256" key="17">
    <source>
        <dbReference type="SAM" id="MobiDB-lite"/>
    </source>
</evidence>
<reference evidence="19" key="3">
    <citation type="submission" date="2025-09" db="UniProtKB">
        <authorList>
            <consortium name="Ensembl"/>
        </authorList>
    </citation>
    <scope>IDENTIFICATION</scope>
</reference>
<reference evidence="19" key="1">
    <citation type="submission" date="2020-06" db="EMBL/GenBank/DDBJ databases">
        <authorList>
            <consortium name="Wellcome Sanger Institute Data Sharing"/>
        </authorList>
    </citation>
    <scope>NUCLEOTIDE SEQUENCE [LARGE SCALE GENOMIC DNA]</scope>
</reference>
<evidence type="ECO:0000256" key="7">
    <source>
        <dbReference type="ARBA" id="ARBA00022833"/>
    </source>
</evidence>
<keyword evidence="8" id="KW-0805">Transcription regulation</keyword>
<evidence type="ECO:0000256" key="2">
    <source>
        <dbReference type="ARBA" id="ARBA00012483"/>
    </source>
</evidence>
<dbReference type="Pfam" id="PF13923">
    <property type="entry name" value="zf-C3HC4_2"/>
    <property type="match status" value="1"/>
</dbReference>
<feature type="compositionally biased region" description="Polar residues" evidence="17">
    <location>
        <begin position="351"/>
        <end position="364"/>
    </location>
</feature>
<feature type="compositionally biased region" description="Acidic residues" evidence="17">
    <location>
        <begin position="340"/>
        <end position="350"/>
    </location>
</feature>
<dbReference type="Pfam" id="PF26084">
    <property type="entry name" value="PWI_Topors"/>
    <property type="match status" value="1"/>
</dbReference>
<dbReference type="PANTHER" id="PTHR46077:SF1">
    <property type="entry name" value="TOP1 BINDING ARGININE_SERINE RICH PROTEIN, E3 UBIQUITIN LIGASE"/>
    <property type="match status" value="1"/>
</dbReference>
<dbReference type="PROSITE" id="PS50089">
    <property type="entry name" value="ZF_RING_2"/>
    <property type="match status" value="1"/>
</dbReference>
<evidence type="ECO:0000256" key="10">
    <source>
        <dbReference type="ARBA" id="ARBA00071236"/>
    </source>
</evidence>
<protein>
    <recommendedName>
        <fullName evidence="10">E3 ubiquitin-protein ligase Topors</fullName>
        <ecNumber evidence="2">2.3.2.27</ecNumber>
    </recommendedName>
    <alternativeName>
        <fullName evidence="11">RING-type E3 ubiquitin transferase Topors</fullName>
    </alternativeName>
    <alternativeName>
        <fullName evidence="13">SUMO1-protein E3 ligase Topors</fullName>
    </alternativeName>
    <alternativeName>
        <fullName evidence="12">Topoisomerase I-binding RING finger protein</fullName>
    </alternativeName>
    <alternativeName>
        <fullName evidence="14">Topoisomerase I-binding arginine/serine-rich protein</fullName>
    </alternativeName>
    <alternativeName>
        <fullName evidence="15">Tumor suppressor p53-binding protein 3</fullName>
    </alternativeName>
</protein>
<dbReference type="InterPro" id="IPR058746">
    <property type="entry name" value="Znf_RING-type_Topors"/>
</dbReference>
<dbReference type="Ensembl" id="ENSGWIT00000000301.1">
    <property type="protein sequence ID" value="ENSGWIP00000000272.1"/>
    <property type="gene ID" value="ENSGWIG00000000178.1"/>
</dbReference>
<evidence type="ECO:0000256" key="13">
    <source>
        <dbReference type="ARBA" id="ARBA00079040"/>
    </source>
</evidence>
<evidence type="ECO:0000256" key="1">
    <source>
        <dbReference type="ARBA" id="ARBA00000900"/>
    </source>
</evidence>
<dbReference type="GO" id="GO:0008630">
    <property type="term" value="P:intrinsic apoptotic signaling pathway in response to DNA damage"/>
    <property type="evidence" value="ECO:0007669"/>
    <property type="project" value="UniProtKB-ARBA"/>
</dbReference>
<evidence type="ECO:0000256" key="4">
    <source>
        <dbReference type="ARBA" id="ARBA00022723"/>
    </source>
</evidence>
<sequence length="570" mass="65928">MCLSIRTRQQSSLPCCRIRGLEVRKLSKAMSAEASPDSKCPICLDTFDNIAYVDLCLHKFCFRCIHEWSKNKAECPLCKQPFNSIYHSIKSEQDFRRFDLRPVDNGSFGTFQGVQLHYHTNVTAVHLQMRGQTSAAPDNGIMFEASTSRPQQSQDRYIRRMMMRLAAKRNAASEGRAVNNVTEQEMINFRRELYRRGVRVRNVRDGGRFRDISAEFYKRNPACLHRLIPWLTRELRVLYGAHGSLVNIVQHIIMSRITTYDMEAGAILEELRPFLQGRTDHFLHEFISFAKAPFNMEAYDQHAVYDYPNPVRDDETPGPSYSSTAEPSRTEHRSVLDSDSSVEETQENEVSEQQASPNSQTNIIQGERPPEESVFSDSDDCVIVGFVKPAAERTPELVQLSSDSEESATEHVSQEALHNQDRGVSEMHCAERESNFYSCKSSDRHSHSRSRSRKSHRRGRKRRTYSSSRSPSVRRKSHHDKPGRKRKYKTRHLEESSLHEEGESVATKYKKKNKKKHHKKSKESSRKDSKSLSVELINDKEAQEQSRRHHKKKKKKKKHKKKSKSKEQTD</sequence>
<evidence type="ECO:0000313" key="20">
    <source>
        <dbReference type="Proteomes" id="UP000694680"/>
    </source>
</evidence>
<reference evidence="19" key="2">
    <citation type="submission" date="2025-08" db="UniProtKB">
        <authorList>
            <consortium name="Ensembl"/>
        </authorList>
    </citation>
    <scope>IDENTIFICATION</scope>
</reference>
<keyword evidence="5 16" id="KW-0863">Zinc-finger</keyword>
<organism evidence="19 20">
    <name type="scientific">Gouania willdenowi</name>
    <name type="common">Blunt-snouted clingfish</name>
    <name type="synonym">Lepadogaster willdenowi</name>
    <dbReference type="NCBI Taxonomy" id="441366"/>
    <lineage>
        <taxon>Eukaryota</taxon>
        <taxon>Metazoa</taxon>
        <taxon>Chordata</taxon>
        <taxon>Craniata</taxon>
        <taxon>Vertebrata</taxon>
        <taxon>Euteleostomi</taxon>
        <taxon>Actinopterygii</taxon>
        <taxon>Neopterygii</taxon>
        <taxon>Teleostei</taxon>
        <taxon>Neoteleostei</taxon>
        <taxon>Acanthomorphata</taxon>
        <taxon>Ovalentaria</taxon>
        <taxon>Blenniimorphae</taxon>
        <taxon>Blenniiformes</taxon>
        <taxon>Gobiesocoidei</taxon>
        <taxon>Gobiesocidae</taxon>
        <taxon>Gobiesocinae</taxon>
        <taxon>Gouania</taxon>
    </lineage>
</organism>
<feature type="region of interest" description="Disordered" evidence="17">
    <location>
        <begin position="395"/>
        <end position="570"/>
    </location>
</feature>
<evidence type="ECO:0000256" key="16">
    <source>
        <dbReference type="PROSITE-ProRule" id="PRU00175"/>
    </source>
</evidence>
<feature type="compositionally biased region" description="Basic residues" evidence="17">
    <location>
        <begin position="508"/>
        <end position="521"/>
    </location>
</feature>
<dbReference type="InterPro" id="IPR058745">
    <property type="entry name" value="PWI_Topors"/>
</dbReference>
<evidence type="ECO:0000256" key="14">
    <source>
        <dbReference type="ARBA" id="ARBA00079184"/>
    </source>
</evidence>
<dbReference type="SUPFAM" id="SSF57850">
    <property type="entry name" value="RING/U-box"/>
    <property type="match status" value="1"/>
</dbReference>
<dbReference type="InterPro" id="IPR013083">
    <property type="entry name" value="Znf_RING/FYVE/PHD"/>
</dbReference>
<feature type="compositionally biased region" description="Basic residues" evidence="17">
    <location>
        <begin position="547"/>
        <end position="564"/>
    </location>
</feature>
<proteinExistence type="predicted"/>
<name>A0A8C5FXW5_GOUWI</name>
<feature type="region of interest" description="Disordered" evidence="17">
    <location>
        <begin position="307"/>
        <end position="376"/>
    </location>
</feature>
<evidence type="ECO:0000256" key="15">
    <source>
        <dbReference type="ARBA" id="ARBA00082108"/>
    </source>
</evidence>
<keyword evidence="7" id="KW-0862">Zinc</keyword>
<keyword evidence="4" id="KW-0479">Metal-binding</keyword>
<dbReference type="InterPro" id="IPR001841">
    <property type="entry name" value="Znf_RING"/>
</dbReference>
<dbReference type="GO" id="GO:0032391">
    <property type="term" value="C:photoreceptor connecting cilium"/>
    <property type="evidence" value="ECO:0007669"/>
    <property type="project" value="UniProtKB-ARBA"/>
</dbReference>
<feature type="compositionally biased region" description="Basic and acidic residues" evidence="17">
    <location>
        <begin position="537"/>
        <end position="546"/>
    </location>
</feature>
<dbReference type="GO" id="GO:0006513">
    <property type="term" value="P:protein monoubiquitination"/>
    <property type="evidence" value="ECO:0007669"/>
    <property type="project" value="TreeGrafter"/>
</dbReference>
<dbReference type="InterPro" id="IPR017907">
    <property type="entry name" value="Znf_RING_CS"/>
</dbReference>
<dbReference type="GO" id="GO:0000209">
    <property type="term" value="P:protein polyubiquitination"/>
    <property type="evidence" value="ECO:0007669"/>
    <property type="project" value="TreeGrafter"/>
</dbReference>
<dbReference type="SMART" id="SM00184">
    <property type="entry name" value="RING"/>
    <property type="match status" value="1"/>
</dbReference>
<feature type="compositionally biased region" description="Basic and acidic residues" evidence="17">
    <location>
        <begin position="408"/>
        <end position="434"/>
    </location>
</feature>
<feature type="compositionally biased region" description="Basic and acidic residues" evidence="17">
    <location>
        <begin position="491"/>
        <end position="502"/>
    </location>
</feature>
<keyword evidence="3" id="KW-0808">Transferase</keyword>
<dbReference type="CDD" id="cd16574">
    <property type="entry name" value="RING-HC_Topors"/>
    <property type="match status" value="1"/>
</dbReference>
<dbReference type="EC" id="2.3.2.27" evidence="2"/>
<dbReference type="GO" id="GO:0061630">
    <property type="term" value="F:ubiquitin protein ligase activity"/>
    <property type="evidence" value="ECO:0007669"/>
    <property type="project" value="UniProtKB-EC"/>
</dbReference>
<dbReference type="FunFam" id="3.30.40.10:FF:000136">
    <property type="entry name" value="E3 ubiquitin-protein ligase Topors"/>
    <property type="match status" value="1"/>
</dbReference>
<keyword evidence="9" id="KW-0804">Transcription</keyword>
<dbReference type="PANTHER" id="PTHR46077">
    <property type="entry name" value="E3 UBIQUITIN-PROTEIN LIGASE TOPORS"/>
    <property type="match status" value="1"/>
</dbReference>
<dbReference type="Gene3D" id="3.30.40.10">
    <property type="entry name" value="Zinc/RING finger domain, C3HC4 (zinc finger)"/>
    <property type="match status" value="1"/>
</dbReference>
<feature type="domain" description="RING-type" evidence="18">
    <location>
        <begin position="40"/>
        <end position="79"/>
    </location>
</feature>
<evidence type="ECO:0000256" key="9">
    <source>
        <dbReference type="ARBA" id="ARBA00023163"/>
    </source>
</evidence>
<evidence type="ECO:0000256" key="3">
    <source>
        <dbReference type="ARBA" id="ARBA00022679"/>
    </source>
</evidence>
<feature type="compositionally biased region" description="Basic residues" evidence="17">
    <location>
        <begin position="446"/>
        <end position="464"/>
    </location>
</feature>